<dbReference type="OrthoDB" id="56883at2"/>
<evidence type="ECO:0000256" key="2">
    <source>
        <dbReference type="ARBA" id="ARBA00022801"/>
    </source>
</evidence>
<dbReference type="Proteomes" id="UP000245283">
    <property type="component" value="Unassembled WGS sequence"/>
</dbReference>
<dbReference type="InterPro" id="IPR000667">
    <property type="entry name" value="Peptidase_S13"/>
</dbReference>
<dbReference type="PRINTS" id="PR00922">
    <property type="entry name" value="DADACBPTASE3"/>
</dbReference>
<proteinExistence type="inferred from homology"/>
<dbReference type="AlphaFoldDB" id="A0A2V1K8H0"/>
<dbReference type="Pfam" id="PF02113">
    <property type="entry name" value="Peptidase_S13"/>
    <property type="match status" value="2"/>
</dbReference>
<protein>
    <submittedName>
        <fullName evidence="3">D-alanyl-D-alanine carboxypeptidase/D-alanyl-D-alanine-endopeptidase</fullName>
    </submittedName>
</protein>
<dbReference type="PANTHER" id="PTHR30023">
    <property type="entry name" value="D-ALANYL-D-ALANINE CARBOXYPEPTIDASE"/>
    <property type="match status" value="1"/>
</dbReference>
<sequence>MASVRREPDRLALCDTSSVNRKTQVAVIAVLALGGSYVLADAFDLTPGLITTRPVADSAQEYPSIEPIGASDPTSPVFDEEVAVPSTQAVSAAITGFVDDSRLKGDPSVRVTDTLTGEELGALNETEARLPASNQKLLTSVVALEELGPDTTMKTTASFADGTLYLVGGGDVMLAAGEGDPAAVNGHAGLGDLADQVAEQLTEQGETSIKLSVDSSLFSGTDYHPDVEGSDTAYVMPMSPIAVDFGRNDSGQYSSDPGGDAVSVFADALSERGIKADVIDPATAPDNATTIGTVESASVRVWVDLMLTDSNNSLAEVLGHLVGVSQGEEGTFEGAAQATTDILTSLDYPMEGVKVADNSGLSVSNRVTTELQTTILTNVYTCEGCNLEALASGLPVAGLNGTLGDRLTGDLGGRIRGKTGTLITAASLSGYLYTDSGRLLTFSVLVDNIEEGNAPGTRQVIDDFLGTLAAL</sequence>
<dbReference type="GO" id="GO:0006508">
    <property type="term" value="P:proteolysis"/>
    <property type="evidence" value="ECO:0007669"/>
    <property type="project" value="InterPro"/>
</dbReference>
<evidence type="ECO:0000313" key="4">
    <source>
        <dbReference type="Proteomes" id="UP000245283"/>
    </source>
</evidence>
<reference evidence="4" key="1">
    <citation type="submission" date="2018-05" db="EMBL/GenBank/DDBJ databases">
        <authorList>
            <person name="Li Y."/>
        </authorList>
    </citation>
    <scope>NUCLEOTIDE SEQUENCE [LARGE SCALE GENOMIC DNA]</scope>
    <source>
        <strain evidence="4">sk1b4</strain>
    </source>
</reference>
<keyword evidence="3" id="KW-0645">Protease</keyword>
<evidence type="ECO:0000256" key="1">
    <source>
        <dbReference type="ARBA" id="ARBA00006096"/>
    </source>
</evidence>
<organism evidence="3 4">
    <name type="scientific">Ancrocorticia populi</name>
    <dbReference type="NCBI Taxonomy" id="2175228"/>
    <lineage>
        <taxon>Bacteria</taxon>
        <taxon>Bacillati</taxon>
        <taxon>Actinomycetota</taxon>
        <taxon>Actinomycetes</taxon>
        <taxon>Actinomycetales</taxon>
        <taxon>Actinomycetaceae</taxon>
        <taxon>Ancrocorticia</taxon>
    </lineage>
</organism>
<dbReference type="SUPFAM" id="SSF56601">
    <property type="entry name" value="beta-lactamase/transpeptidase-like"/>
    <property type="match status" value="1"/>
</dbReference>
<keyword evidence="4" id="KW-1185">Reference proteome</keyword>
<dbReference type="GO" id="GO:0000270">
    <property type="term" value="P:peptidoglycan metabolic process"/>
    <property type="evidence" value="ECO:0007669"/>
    <property type="project" value="TreeGrafter"/>
</dbReference>
<keyword evidence="3" id="KW-0121">Carboxypeptidase</keyword>
<gene>
    <name evidence="3" type="ORF">DD236_07745</name>
</gene>
<comment type="similarity">
    <text evidence="1">Belongs to the peptidase S13 family.</text>
</comment>
<evidence type="ECO:0000313" key="3">
    <source>
        <dbReference type="EMBL" id="PWF25988.1"/>
    </source>
</evidence>
<dbReference type="InterPro" id="IPR012338">
    <property type="entry name" value="Beta-lactam/transpept-like"/>
</dbReference>
<comment type="caution">
    <text evidence="3">The sequence shown here is derived from an EMBL/GenBank/DDBJ whole genome shotgun (WGS) entry which is preliminary data.</text>
</comment>
<name>A0A2V1K8H0_9ACTO</name>
<dbReference type="PANTHER" id="PTHR30023:SF0">
    <property type="entry name" value="PENICILLIN-SENSITIVE CARBOXYPEPTIDASE A"/>
    <property type="match status" value="1"/>
</dbReference>
<dbReference type="Gene3D" id="3.40.710.10">
    <property type="entry name" value="DD-peptidase/beta-lactamase superfamily"/>
    <property type="match status" value="2"/>
</dbReference>
<dbReference type="GO" id="GO:0004185">
    <property type="term" value="F:serine-type carboxypeptidase activity"/>
    <property type="evidence" value="ECO:0007669"/>
    <property type="project" value="InterPro"/>
</dbReference>
<accession>A0A2V1K8H0</accession>
<dbReference type="EMBL" id="QETB01000004">
    <property type="protein sequence ID" value="PWF25988.1"/>
    <property type="molecule type" value="Genomic_DNA"/>
</dbReference>
<keyword evidence="2" id="KW-0378">Hydrolase</keyword>